<reference evidence="9 10" key="1">
    <citation type="journal article" date="2018" name="Microbiome">
        <title>Fine metagenomic profile of the Mediterranean stratified and mixed water columns revealed by assembly and recruitment.</title>
        <authorList>
            <person name="Haro-Moreno J.M."/>
            <person name="Lopez-Perez M."/>
            <person name="De La Torre J.R."/>
            <person name="Picazo A."/>
            <person name="Camacho A."/>
            <person name="Rodriguez-Valera F."/>
        </authorList>
    </citation>
    <scope>NUCLEOTIDE SEQUENCE [LARGE SCALE GENOMIC DNA]</scope>
    <source>
        <strain evidence="9">MED-G57</strain>
    </source>
</reference>
<name>A0A368DLN0_9PROT</name>
<evidence type="ECO:0000256" key="4">
    <source>
        <dbReference type="ARBA" id="ARBA00022630"/>
    </source>
</evidence>
<comment type="pathway">
    <text evidence="2">Cofactor biosynthesis; ubiquinone biosynthesis.</text>
</comment>
<dbReference type="PANTHER" id="PTHR43876">
    <property type="entry name" value="UBIQUINONE BIOSYNTHESIS MONOOXYGENASE COQ6, MITOCHONDRIAL"/>
    <property type="match status" value="1"/>
</dbReference>
<proteinExistence type="inferred from homology"/>
<dbReference type="PANTHER" id="PTHR43876:SF7">
    <property type="entry name" value="UBIQUINONE BIOSYNTHESIS MONOOXYGENASE COQ6, MITOCHONDRIAL"/>
    <property type="match status" value="1"/>
</dbReference>
<comment type="cofactor">
    <cofactor evidence="1">
        <name>FAD</name>
        <dbReference type="ChEBI" id="CHEBI:57692"/>
    </cofactor>
</comment>
<dbReference type="GO" id="GO:0006744">
    <property type="term" value="P:ubiquinone biosynthetic process"/>
    <property type="evidence" value="ECO:0007669"/>
    <property type="project" value="UniProtKB-UniPathway"/>
</dbReference>
<keyword evidence="7" id="KW-0503">Monooxygenase</keyword>
<evidence type="ECO:0000313" key="9">
    <source>
        <dbReference type="EMBL" id="RCL72544.1"/>
    </source>
</evidence>
<dbReference type="GO" id="GO:0004497">
    <property type="term" value="F:monooxygenase activity"/>
    <property type="evidence" value="ECO:0007669"/>
    <property type="project" value="UniProtKB-KW"/>
</dbReference>
<protein>
    <recommendedName>
        <fullName evidence="8">FAD-binding domain-containing protein</fullName>
    </recommendedName>
</protein>
<dbReference type="Proteomes" id="UP000253570">
    <property type="component" value="Unassembled WGS sequence"/>
</dbReference>
<dbReference type="UniPathway" id="UPA00232"/>
<dbReference type="SUPFAM" id="SSF51905">
    <property type="entry name" value="FAD/NAD(P)-binding domain"/>
    <property type="match status" value="1"/>
</dbReference>
<comment type="similarity">
    <text evidence="3">Belongs to the UbiH/COQ6 family.</text>
</comment>
<evidence type="ECO:0000259" key="8">
    <source>
        <dbReference type="Pfam" id="PF01494"/>
    </source>
</evidence>
<comment type="caution">
    <text evidence="9">The sequence shown here is derived from an EMBL/GenBank/DDBJ whole genome shotgun (WGS) entry which is preliminary data.</text>
</comment>
<dbReference type="InterPro" id="IPR010971">
    <property type="entry name" value="UbiH/COQ6"/>
</dbReference>
<evidence type="ECO:0000256" key="7">
    <source>
        <dbReference type="ARBA" id="ARBA00023033"/>
    </source>
</evidence>
<dbReference type="NCBIfam" id="TIGR01988">
    <property type="entry name" value="Ubi-OHases"/>
    <property type="match status" value="1"/>
</dbReference>
<evidence type="ECO:0000256" key="6">
    <source>
        <dbReference type="ARBA" id="ARBA00023002"/>
    </source>
</evidence>
<keyword evidence="6" id="KW-0560">Oxidoreductase</keyword>
<evidence type="ECO:0000256" key="1">
    <source>
        <dbReference type="ARBA" id="ARBA00001974"/>
    </source>
</evidence>
<evidence type="ECO:0000256" key="2">
    <source>
        <dbReference type="ARBA" id="ARBA00004749"/>
    </source>
</evidence>
<dbReference type="PROSITE" id="PS01304">
    <property type="entry name" value="UBIH"/>
    <property type="match status" value="1"/>
</dbReference>
<dbReference type="InterPro" id="IPR018168">
    <property type="entry name" value="Ubi_Hdrlase_CS"/>
</dbReference>
<feature type="domain" description="FAD-binding" evidence="8">
    <location>
        <begin position="37"/>
        <end position="325"/>
    </location>
</feature>
<keyword evidence="4" id="KW-0285">Flavoprotein</keyword>
<keyword evidence="5" id="KW-0274">FAD</keyword>
<dbReference type="Pfam" id="PF01494">
    <property type="entry name" value="FAD_binding_3"/>
    <property type="match status" value="1"/>
</dbReference>
<dbReference type="EMBL" id="QOQD01000013">
    <property type="protein sequence ID" value="RCL72544.1"/>
    <property type="molecule type" value="Genomic_DNA"/>
</dbReference>
<dbReference type="InterPro" id="IPR002938">
    <property type="entry name" value="FAD-bd"/>
</dbReference>
<dbReference type="PRINTS" id="PR00420">
    <property type="entry name" value="RNGMNOXGNASE"/>
</dbReference>
<dbReference type="Gene3D" id="3.50.50.60">
    <property type="entry name" value="FAD/NAD(P)-binding domain"/>
    <property type="match status" value="2"/>
</dbReference>
<evidence type="ECO:0000313" key="10">
    <source>
        <dbReference type="Proteomes" id="UP000253570"/>
    </source>
</evidence>
<dbReference type="AlphaFoldDB" id="A0A368DLN0"/>
<organism evidence="9 10">
    <name type="scientific">PS1 clade bacterium</name>
    <dbReference type="NCBI Taxonomy" id="2175152"/>
    <lineage>
        <taxon>Bacteria</taxon>
        <taxon>Pseudomonadati</taxon>
        <taxon>Pseudomonadota</taxon>
        <taxon>Alphaproteobacteria</taxon>
        <taxon>PS1 clade</taxon>
    </lineage>
</organism>
<evidence type="ECO:0000256" key="5">
    <source>
        <dbReference type="ARBA" id="ARBA00022827"/>
    </source>
</evidence>
<sequence>MQPENKIVSDLLIVGNGISSQFLSLALLRTFGNNLKINVIDKDILYNNSDEYVRALSISLSTVNICKALDIWDKVKVYCYPVERIDISSISKSLLNDGYLQFNNRISDQIASYIINEKNLREILDIELENFNNIRVFTEDISEINIDQNHAELSTKNKKFIAKLIIAADGRNSIIKHLLGTKSITWDYKQTAISCVVNHSMSNPKTALEIFLETGPFAILPLGEKKSSIIWSASNEIMEGIKNLSTKELIEELNSKFDNRRGKILKVDHIGYFNLYFSITKKIIDQRVAFIGDSAHVVHPLAGQGINIGLRDVAHLSELIVDSIKYGLDFGSMNILEKYQKSRMVDIVSSAIIFDGINKFYSNDFKALEPLKDFAIRFVDKIPILKKNFVQEASGIKENSPKLVKGVPLNL</sequence>
<dbReference type="GO" id="GO:0016705">
    <property type="term" value="F:oxidoreductase activity, acting on paired donors, with incorporation or reduction of molecular oxygen"/>
    <property type="evidence" value="ECO:0007669"/>
    <property type="project" value="InterPro"/>
</dbReference>
<dbReference type="GO" id="GO:0071949">
    <property type="term" value="F:FAD binding"/>
    <property type="evidence" value="ECO:0007669"/>
    <property type="project" value="InterPro"/>
</dbReference>
<dbReference type="InterPro" id="IPR036188">
    <property type="entry name" value="FAD/NAD-bd_sf"/>
</dbReference>
<evidence type="ECO:0000256" key="3">
    <source>
        <dbReference type="ARBA" id="ARBA00005349"/>
    </source>
</evidence>
<dbReference type="InterPro" id="IPR051205">
    <property type="entry name" value="UbiH/COQ6_monooxygenase"/>
</dbReference>
<gene>
    <name evidence="9" type="ORF">DBW71_05320</name>
</gene>
<accession>A0A368DLN0</accession>